<dbReference type="GO" id="GO:1904680">
    <property type="term" value="F:peptide transmembrane transporter activity"/>
    <property type="evidence" value="ECO:0007669"/>
    <property type="project" value="TreeGrafter"/>
</dbReference>
<comment type="similarity">
    <text evidence="2">Belongs to the bacterial solute-binding protein 5 family.</text>
</comment>
<protein>
    <submittedName>
        <fullName evidence="5">ABC transporter substrate-binding protein</fullName>
    </submittedName>
</protein>
<gene>
    <name evidence="5" type="ORF">EOD42_20705</name>
</gene>
<evidence type="ECO:0000313" key="5">
    <source>
        <dbReference type="EMBL" id="RVT91744.1"/>
    </source>
</evidence>
<keyword evidence="6" id="KW-1185">Reference proteome</keyword>
<name>A0A437M2L0_9PROT</name>
<dbReference type="PANTHER" id="PTHR30290">
    <property type="entry name" value="PERIPLASMIC BINDING COMPONENT OF ABC TRANSPORTER"/>
    <property type="match status" value="1"/>
</dbReference>
<dbReference type="SUPFAM" id="SSF53850">
    <property type="entry name" value="Periplasmic binding protein-like II"/>
    <property type="match status" value="1"/>
</dbReference>
<dbReference type="CDD" id="cd08502">
    <property type="entry name" value="PBP2_NikA_DppA_OppA_like_16"/>
    <property type="match status" value="1"/>
</dbReference>
<organism evidence="5 6">
    <name type="scientific">Rhodovarius crocodyli</name>
    <dbReference type="NCBI Taxonomy" id="1979269"/>
    <lineage>
        <taxon>Bacteria</taxon>
        <taxon>Pseudomonadati</taxon>
        <taxon>Pseudomonadota</taxon>
        <taxon>Alphaproteobacteria</taxon>
        <taxon>Acetobacterales</taxon>
        <taxon>Roseomonadaceae</taxon>
        <taxon>Rhodovarius</taxon>
    </lineage>
</organism>
<evidence type="ECO:0000259" key="4">
    <source>
        <dbReference type="Pfam" id="PF00496"/>
    </source>
</evidence>
<dbReference type="GO" id="GO:0030288">
    <property type="term" value="C:outer membrane-bounded periplasmic space"/>
    <property type="evidence" value="ECO:0007669"/>
    <property type="project" value="UniProtKB-ARBA"/>
</dbReference>
<feature type="domain" description="Solute-binding protein family 5" evidence="4">
    <location>
        <begin position="69"/>
        <end position="432"/>
    </location>
</feature>
<dbReference type="GO" id="GO:0015833">
    <property type="term" value="P:peptide transport"/>
    <property type="evidence" value="ECO:0007669"/>
    <property type="project" value="TreeGrafter"/>
</dbReference>
<accession>A0A437M2L0</accession>
<dbReference type="Gene3D" id="3.40.190.10">
    <property type="entry name" value="Periplasmic binding protein-like II"/>
    <property type="match status" value="1"/>
</dbReference>
<keyword evidence="3" id="KW-0732">Signal</keyword>
<proteinExistence type="inferred from homology"/>
<dbReference type="GO" id="GO:0043190">
    <property type="term" value="C:ATP-binding cassette (ABC) transporter complex"/>
    <property type="evidence" value="ECO:0007669"/>
    <property type="project" value="InterPro"/>
</dbReference>
<dbReference type="AlphaFoldDB" id="A0A437M2L0"/>
<dbReference type="Proteomes" id="UP000282957">
    <property type="component" value="Unassembled WGS sequence"/>
</dbReference>
<sequence length="528" mass="58278">MHRRALLQTSAAAAMAAPAAVRAQGQSTLRFIPASDLTTLDPHLVAAWAPRNHAQMVYDSLYGTGSDFKPVPQMAAGHSIEQDGRLWKITLREGLRWHDGQPVLARDCVASLRRWGTRHAFGAMLMRATAELSAPDDKTIQFRLHAPFPHLLEAISPITGPMCAMMPERLAQTDAYRAITEIIGSGPFRYVANERVAGARNVYQKFEGYVPRPTSEGTGWTADPKVVHFERVVWTTIPDPATAASAMISGEQDWWETLNPDLAPLIGRSRHLRTEITDKTGILLFIRPNHLQPPFNNPAIRRAVLGAIDQPYFMQALSSDPSMYKTPYGFFCPDTPMASDAGMQALTGPRDIEAAKRAIREAGYNGEKVTFLVGSNVYYVKSMCDVAADLFTRLGLNVDYVSTEWGTIMARREKQEPVDQGGWSCFVSAQSGADHLGPVSNNQLQANGTAPGSQAGWPTSPRLEELRTAWLGAPDTASQRAICEDVQRQAMQDVPYIPLGQFFQPSVIRNDITGVNTGFPTFWNVRRR</sequence>
<evidence type="ECO:0000256" key="1">
    <source>
        <dbReference type="ARBA" id="ARBA00004418"/>
    </source>
</evidence>
<evidence type="ECO:0000313" key="6">
    <source>
        <dbReference type="Proteomes" id="UP000282957"/>
    </source>
</evidence>
<dbReference type="InterPro" id="IPR030678">
    <property type="entry name" value="Peptide/Ni-bd"/>
</dbReference>
<dbReference type="EMBL" id="SACL01000009">
    <property type="protein sequence ID" value="RVT91744.1"/>
    <property type="molecule type" value="Genomic_DNA"/>
</dbReference>
<dbReference type="PANTHER" id="PTHR30290:SF38">
    <property type="entry name" value="D,D-DIPEPTIDE-BINDING PERIPLASMIC PROTEIN DDPA-RELATED"/>
    <property type="match status" value="1"/>
</dbReference>
<evidence type="ECO:0000256" key="2">
    <source>
        <dbReference type="ARBA" id="ARBA00005695"/>
    </source>
</evidence>
<reference evidence="5 6" key="1">
    <citation type="submission" date="2019-01" db="EMBL/GenBank/DDBJ databases">
        <authorList>
            <person name="Chen W.-M."/>
        </authorList>
    </citation>
    <scope>NUCLEOTIDE SEQUENCE [LARGE SCALE GENOMIC DNA]</scope>
    <source>
        <strain evidence="5 6">CCP-6</strain>
    </source>
</reference>
<dbReference type="InterPro" id="IPR039424">
    <property type="entry name" value="SBP_5"/>
</dbReference>
<comment type="caution">
    <text evidence="5">The sequence shown here is derived from an EMBL/GenBank/DDBJ whole genome shotgun (WGS) entry which is preliminary data.</text>
</comment>
<dbReference type="InterPro" id="IPR000914">
    <property type="entry name" value="SBP_5_dom"/>
</dbReference>
<dbReference type="Gene3D" id="3.10.105.10">
    <property type="entry name" value="Dipeptide-binding Protein, Domain 3"/>
    <property type="match status" value="1"/>
</dbReference>
<dbReference type="PIRSF" id="PIRSF002741">
    <property type="entry name" value="MppA"/>
    <property type="match status" value="1"/>
</dbReference>
<comment type="subcellular location">
    <subcellularLocation>
        <location evidence="1">Periplasm</location>
    </subcellularLocation>
</comment>
<evidence type="ECO:0000256" key="3">
    <source>
        <dbReference type="ARBA" id="ARBA00022729"/>
    </source>
</evidence>
<dbReference type="Pfam" id="PF00496">
    <property type="entry name" value="SBP_bac_5"/>
    <property type="match status" value="1"/>
</dbReference>
<dbReference type="RefSeq" id="WP_127789491.1">
    <property type="nucleotide sequence ID" value="NZ_SACL01000009.1"/>
</dbReference>
<dbReference type="OrthoDB" id="7233744at2"/>